<dbReference type="Proteomes" id="UP000027987">
    <property type="component" value="Chromosome"/>
</dbReference>
<evidence type="ECO:0008006" key="4">
    <source>
        <dbReference type="Google" id="ProtNLM"/>
    </source>
</evidence>
<dbReference type="STRING" id="1217721.HY57_01735"/>
<organism evidence="2 3">
    <name type="scientific">Dyella japonica A8</name>
    <dbReference type="NCBI Taxonomy" id="1217721"/>
    <lineage>
        <taxon>Bacteria</taxon>
        <taxon>Pseudomonadati</taxon>
        <taxon>Pseudomonadota</taxon>
        <taxon>Gammaproteobacteria</taxon>
        <taxon>Lysobacterales</taxon>
        <taxon>Rhodanobacteraceae</taxon>
        <taxon>Dyella</taxon>
    </lineage>
</organism>
<proteinExistence type="predicted"/>
<dbReference type="KEGG" id="dja:HY57_01735"/>
<evidence type="ECO:0000256" key="1">
    <source>
        <dbReference type="SAM" id="SignalP"/>
    </source>
</evidence>
<evidence type="ECO:0000313" key="2">
    <source>
        <dbReference type="EMBL" id="AIF46073.1"/>
    </source>
</evidence>
<dbReference type="InterPro" id="IPR029058">
    <property type="entry name" value="AB_hydrolase_fold"/>
</dbReference>
<dbReference type="Gene3D" id="3.40.50.1820">
    <property type="entry name" value="alpha/beta hydrolase"/>
    <property type="match status" value="1"/>
</dbReference>
<feature type="signal peptide" evidence="1">
    <location>
        <begin position="1"/>
        <end position="20"/>
    </location>
</feature>
<dbReference type="RefSeq" id="WP_019465296.1">
    <property type="nucleotide sequence ID" value="NZ_ALOY01000152.1"/>
</dbReference>
<keyword evidence="3" id="KW-1185">Reference proteome</keyword>
<sequence length="342" mass="36494">MNRRVLPLACLAWMIATASAGEAPTGTLNDVVFSRYGDYSSSAELARRLVTPLNAWRLQQQAAANGMAIADQPVDLARERFAMYVPAQAPPDGYALLVFVPPWDEARVPPSWTPVLDRHGMILVTAANIGNDTSLLDRRDPVSLLAAINVMAGYRVNPQRVYVGGLSGGSRVAQRLALGYPDLFHGALLNAGSDPLGKTIPLPPASLLEQFQAGTHVVFLTGQMDASNLASDRVSRQSLRDWCVDDIVTREMPWKGHALAEPAALDYALTSLEASHAPDAAKLTACRSGISASLDDDLAKATAALDAGHADEARKRLEAIDQRYGGLAAPRSVALAARLAKP</sequence>
<dbReference type="EMBL" id="CP008884">
    <property type="protein sequence ID" value="AIF46073.1"/>
    <property type="molecule type" value="Genomic_DNA"/>
</dbReference>
<dbReference type="HOGENOM" id="CLU_810710_0_0_6"/>
<keyword evidence="1" id="KW-0732">Signal</keyword>
<name>A0A075K1C8_9GAMM</name>
<dbReference type="AlphaFoldDB" id="A0A075K1C8"/>
<reference evidence="2 3" key="1">
    <citation type="submission" date="2014-07" db="EMBL/GenBank/DDBJ databases">
        <title>Complete Genome Sequence of Dyella japonica Strain A8 Isolated from Malaysian Tropical Soil.</title>
        <authorList>
            <person name="Hui R.K.H."/>
            <person name="Chen J.-W."/>
            <person name="Chan K.-G."/>
            <person name="Leung F.C.C."/>
        </authorList>
    </citation>
    <scope>NUCLEOTIDE SEQUENCE [LARGE SCALE GENOMIC DNA]</scope>
    <source>
        <strain evidence="2 3">A8</strain>
    </source>
</reference>
<protein>
    <recommendedName>
        <fullName evidence="4">Esterase</fullName>
    </recommendedName>
</protein>
<dbReference type="PATRIC" id="fig|1217721.7.peg.366"/>
<feature type="chain" id="PRO_5001706641" description="Esterase" evidence="1">
    <location>
        <begin position="21"/>
        <end position="342"/>
    </location>
</feature>
<dbReference type="OrthoDB" id="5291933at2"/>
<accession>A0A075K1C8</accession>
<gene>
    <name evidence="2" type="ORF">HY57_01735</name>
</gene>
<dbReference type="SUPFAM" id="SSF53474">
    <property type="entry name" value="alpha/beta-Hydrolases"/>
    <property type="match status" value="1"/>
</dbReference>
<evidence type="ECO:0000313" key="3">
    <source>
        <dbReference type="Proteomes" id="UP000027987"/>
    </source>
</evidence>